<feature type="region of interest" description="Disordered" evidence="1">
    <location>
        <begin position="95"/>
        <end position="129"/>
    </location>
</feature>
<proteinExistence type="predicted"/>
<accession>A0A8S0XLD3</accession>
<comment type="caution">
    <text evidence="3">The sequence shown here is derived from an EMBL/GenBank/DDBJ whole genome shotgun (WGS) entry which is preliminary data.</text>
</comment>
<dbReference type="AlphaFoldDB" id="A0A8S0XLD3"/>
<organism evidence="3 4">
    <name type="scientific">Candidatus Methylobacter favarea</name>
    <dbReference type="NCBI Taxonomy" id="2707345"/>
    <lineage>
        <taxon>Bacteria</taxon>
        <taxon>Pseudomonadati</taxon>
        <taxon>Pseudomonadota</taxon>
        <taxon>Gammaproteobacteria</taxon>
        <taxon>Methylococcales</taxon>
        <taxon>Methylococcaceae</taxon>
        <taxon>Methylobacter</taxon>
    </lineage>
</organism>
<protein>
    <recommendedName>
        <fullName evidence="2">SHOCT domain-containing protein</fullName>
    </recommendedName>
</protein>
<keyword evidence="4" id="KW-1185">Reference proteome</keyword>
<dbReference type="Pfam" id="PF09851">
    <property type="entry name" value="SHOCT"/>
    <property type="match status" value="1"/>
</dbReference>
<evidence type="ECO:0000313" key="4">
    <source>
        <dbReference type="Proteomes" id="UP000494216"/>
    </source>
</evidence>
<sequence length="283" mass="30462">MRQLTPEGQQIINQLAQKYNFSPDAVFSLLQSVINGNGSMAQFNHPEFGGSGQWMRGGMIMLGDMFNNNLKNSVGGLCQELSNLIANQPDLIQTGNFQSQNQGSQQQGNYSGNQQQQNGSGANGPVSLFVPPPAGSSGNWWPAGLQFPTSTGAQNNVRYAYFANIQRLAIEANGHVTLYDTLDHQIGGFSQQQSGGSSITFTSQYGVVDVNNLPVISIDNVPVQSSSQPDQTFYSANNAVNTQSSSQEADIFAAIEKLAGLKDKGILTENEYNAKKSELLGRL</sequence>
<dbReference type="Proteomes" id="UP000494216">
    <property type="component" value="Unassembled WGS sequence"/>
</dbReference>
<dbReference type="EMBL" id="CADCXN010000113">
    <property type="protein sequence ID" value="CAA9892732.1"/>
    <property type="molecule type" value="Genomic_DNA"/>
</dbReference>
<feature type="domain" description="SHOCT" evidence="2">
    <location>
        <begin position="253"/>
        <end position="280"/>
    </location>
</feature>
<dbReference type="RefSeq" id="WP_174627469.1">
    <property type="nucleotide sequence ID" value="NZ_CADCXN010000113.1"/>
</dbReference>
<dbReference type="InterPro" id="IPR018649">
    <property type="entry name" value="SHOCT"/>
</dbReference>
<evidence type="ECO:0000259" key="2">
    <source>
        <dbReference type="Pfam" id="PF09851"/>
    </source>
</evidence>
<feature type="compositionally biased region" description="Low complexity" evidence="1">
    <location>
        <begin position="95"/>
        <end position="124"/>
    </location>
</feature>
<gene>
    <name evidence="3" type="ORF">METHB2_80049</name>
</gene>
<name>A0A8S0XLD3_9GAMM</name>
<evidence type="ECO:0000313" key="3">
    <source>
        <dbReference type="EMBL" id="CAA9892732.1"/>
    </source>
</evidence>
<evidence type="ECO:0000256" key="1">
    <source>
        <dbReference type="SAM" id="MobiDB-lite"/>
    </source>
</evidence>
<reference evidence="3 4" key="1">
    <citation type="submission" date="2020-02" db="EMBL/GenBank/DDBJ databases">
        <authorList>
            <person name="Hogendoorn C."/>
        </authorList>
    </citation>
    <scope>NUCLEOTIDE SEQUENCE [LARGE SCALE GENOMIC DNA]</scope>
    <source>
        <strain evidence="3">METHB21</strain>
    </source>
</reference>